<protein>
    <submittedName>
        <fullName evidence="1">Uncharacterized protein</fullName>
    </submittedName>
</protein>
<proteinExistence type="predicted"/>
<evidence type="ECO:0000313" key="1">
    <source>
        <dbReference type="EMBL" id="CAP92165.1"/>
    </source>
</evidence>
<dbReference type="Proteomes" id="UP000000724">
    <property type="component" value="Contig Pc00c13"/>
</dbReference>
<gene>
    <name evidence="1" type="ORF">Pc13g10960</name>
    <name evidence="1" type="ORF">PCH_Pc13g10960</name>
</gene>
<name>B6H3X1_PENRW</name>
<evidence type="ECO:0000313" key="2">
    <source>
        <dbReference type="Proteomes" id="UP000000724"/>
    </source>
</evidence>
<dbReference type="VEuPathDB" id="FungiDB:PCH_Pc13g10960"/>
<dbReference type="AlphaFoldDB" id="B6H3X1"/>
<sequence length="102" mass="12141">MAMRIISRIPWTNCKSNIHAFSYSRPQHVSFFASSRLGQHYVPRSPELYTETKNGKDEKITEEALHRYTRHRWLNWFGLPSVFARELSPVRYYPPGFATYIF</sequence>
<dbReference type="HOGENOM" id="CLU_2278371_0_0_1"/>
<reference evidence="1 2" key="1">
    <citation type="journal article" date="2008" name="Nat. Biotechnol.">
        <title>Genome sequencing and analysis of the filamentous fungus Penicillium chrysogenum.</title>
        <authorList>
            <person name="van den Berg M.A."/>
            <person name="Albang R."/>
            <person name="Albermann K."/>
            <person name="Badger J.H."/>
            <person name="Daran J.-M."/>
            <person name="Driessen A.J.M."/>
            <person name="Garcia-Estrada C."/>
            <person name="Fedorova N.D."/>
            <person name="Harris D.M."/>
            <person name="Heijne W.H.M."/>
            <person name="Joardar V.S."/>
            <person name="Kiel J.A.K.W."/>
            <person name="Kovalchuk A."/>
            <person name="Martin J.F."/>
            <person name="Nierman W.C."/>
            <person name="Nijland J.G."/>
            <person name="Pronk J.T."/>
            <person name="Roubos J.A."/>
            <person name="van der Klei I.J."/>
            <person name="van Peij N.N.M.E."/>
            <person name="Veenhuis M."/>
            <person name="von Doehren H."/>
            <person name="Wagner C."/>
            <person name="Wortman J.R."/>
            <person name="Bovenberg R.A.L."/>
        </authorList>
    </citation>
    <scope>NUCLEOTIDE SEQUENCE [LARGE SCALE GENOMIC DNA]</scope>
    <source>
        <strain evidence="2">ATCC 28089 / DSM 1075 / NRRL 1951 / Wisconsin 54-1255</strain>
    </source>
</reference>
<keyword evidence="2" id="KW-1185">Reference proteome</keyword>
<accession>B6H3X1</accession>
<dbReference type="EMBL" id="AM920428">
    <property type="protein sequence ID" value="CAP92165.1"/>
    <property type="molecule type" value="Genomic_DNA"/>
</dbReference>
<organism evidence="1 2">
    <name type="scientific">Penicillium rubens (strain ATCC 28089 / DSM 1075 / NRRL 1951 / Wisconsin 54-1255)</name>
    <name type="common">Penicillium chrysogenum</name>
    <dbReference type="NCBI Taxonomy" id="500485"/>
    <lineage>
        <taxon>Eukaryota</taxon>
        <taxon>Fungi</taxon>
        <taxon>Dikarya</taxon>
        <taxon>Ascomycota</taxon>
        <taxon>Pezizomycotina</taxon>
        <taxon>Eurotiomycetes</taxon>
        <taxon>Eurotiomycetidae</taxon>
        <taxon>Eurotiales</taxon>
        <taxon>Aspergillaceae</taxon>
        <taxon>Penicillium</taxon>
        <taxon>Penicillium chrysogenum species complex</taxon>
    </lineage>
</organism>